<dbReference type="EMBL" id="CAJNOK010027780">
    <property type="protein sequence ID" value="CAF1425745.1"/>
    <property type="molecule type" value="Genomic_DNA"/>
</dbReference>
<evidence type="ECO:0000313" key="6">
    <source>
        <dbReference type="EMBL" id="CAF4356480.1"/>
    </source>
</evidence>
<name>A0A815SJ12_9BILA</name>
<reference evidence="4" key="1">
    <citation type="submission" date="2021-02" db="EMBL/GenBank/DDBJ databases">
        <authorList>
            <person name="Nowell W R."/>
        </authorList>
    </citation>
    <scope>NUCLEOTIDE SEQUENCE</scope>
</reference>
<dbReference type="PANTHER" id="PTHR24223">
    <property type="entry name" value="ATP-BINDING CASSETTE SUB-FAMILY C"/>
    <property type="match status" value="1"/>
</dbReference>
<dbReference type="OrthoDB" id="6500128at2759"/>
<accession>A0A815SJ12</accession>
<dbReference type="GO" id="GO:0016020">
    <property type="term" value="C:membrane"/>
    <property type="evidence" value="ECO:0007669"/>
    <property type="project" value="TreeGrafter"/>
</dbReference>
<comment type="caution">
    <text evidence="4">The sequence shown here is derived from an EMBL/GenBank/DDBJ whole genome shotgun (WGS) entry which is preliminary data.</text>
</comment>
<dbReference type="AlphaFoldDB" id="A0A815SJ12"/>
<dbReference type="Gene3D" id="3.40.50.300">
    <property type="entry name" value="P-loop containing nucleotide triphosphate hydrolases"/>
    <property type="match status" value="1"/>
</dbReference>
<proteinExistence type="predicted"/>
<dbReference type="Proteomes" id="UP000682733">
    <property type="component" value="Unassembled WGS sequence"/>
</dbReference>
<gene>
    <name evidence="4" type="ORF">GPM918_LOCUS36376</name>
    <name evidence="3" type="ORF">OVA965_LOCUS33848</name>
    <name evidence="6" type="ORF">SRO942_LOCUS37108</name>
    <name evidence="5" type="ORF">TMI583_LOCUS34747</name>
</gene>
<keyword evidence="2" id="KW-0067">ATP-binding</keyword>
<evidence type="ECO:0000256" key="1">
    <source>
        <dbReference type="ARBA" id="ARBA00022741"/>
    </source>
</evidence>
<dbReference type="EMBL" id="CAJOBC010087421">
    <property type="protein sequence ID" value="CAF4356480.1"/>
    <property type="molecule type" value="Genomic_DNA"/>
</dbReference>
<evidence type="ECO:0008006" key="8">
    <source>
        <dbReference type="Google" id="ProtNLM"/>
    </source>
</evidence>
<dbReference type="GO" id="GO:0005524">
    <property type="term" value="F:ATP binding"/>
    <property type="evidence" value="ECO:0007669"/>
    <property type="project" value="UniProtKB-KW"/>
</dbReference>
<dbReference type="Proteomes" id="UP000663829">
    <property type="component" value="Unassembled WGS sequence"/>
</dbReference>
<evidence type="ECO:0000256" key="2">
    <source>
        <dbReference type="ARBA" id="ARBA00022840"/>
    </source>
</evidence>
<dbReference type="InterPro" id="IPR050173">
    <property type="entry name" value="ABC_transporter_C-like"/>
</dbReference>
<keyword evidence="7" id="KW-1185">Reference proteome</keyword>
<evidence type="ECO:0000313" key="5">
    <source>
        <dbReference type="EMBL" id="CAF4224917.1"/>
    </source>
</evidence>
<dbReference type="EMBL" id="CAJNOQ010021929">
    <property type="protein sequence ID" value="CAF1493771.1"/>
    <property type="molecule type" value="Genomic_DNA"/>
</dbReference>
<sequence length="113" mass="12700">MTEYGRNFSVGEYQLICIARAILKSSKILLIDGATANVDVRTDELIQKVIREKFKCHTVLTIAHRINTITDSDKIVVMKDGTIVADTITEELLTAQSESSCESYRSLFDNNKE</sequence>
<dbReference type="EMBL" id="CAJOBA010049548">
    <property type="protein sequence ID" value="CAF4224917.1"/>
    <property type="molecule type" value="Genomic_DNA"/>
</dbReference>
<evidence type="ECO:0000313" key="7">
    <source>
        <dbReference type="Proteomes" id="UP000663829"/>
    </source>
</evidence>
<organism evidence="4 7">
    <name type="scientific">Didymodactylos carnosus</name>
    <dbReference type="NCBI Taxonomy" id="1234261"/>
    <lineage>
        <taxon>Eukaryota</taxon>
        <taxon>Metazoa</taxon>
        <taxon>Spiralia</taxon>
        <taxon>Gnathifera</taxon>
        <taxon>Rotifera</taxon>
        <taxon>Eurotatoria</taxon>
        <taxon>Bdelloidea</taxon>
        <taxon>Philodinida</taxon>
        <taxon>Philodinidae</taxon>
        <taxon>Didymodactylos</taxon>
    </lineage>
</organism>
<dbReference type="GO" id="GO:0042626">
    <property type="term" value="F:ATPase-coupled transmembrane transporter activity"/>
    <property type="evidence" value="ECO:0007669"/>
    <property type="project" value="TreeGrafter"/>
</dbReference>
<protein>
    <recommendedName>
        <fullName evidence="8">ABC transporter domain-containing protein</fullName>
    </recommendedName>
</protein>
<evidence type="ECO:0000313" key="3">
    <source>
        <dbReference type="EMBL" id="CAF1425745.1"/>
    </source>
</evidence>
<dbReference type="SUPFAM" id="SSF52540">
    <property type="entry name" value="P-loop containing nucleoside triphosphate hydrolases"/>
    <property type="match status" value="1"/>
</dbReference>
<dbReference type="Proteomes" id="UP000681722">
    <property type="component" value="Unassembled WGS sequence"/>
</dbReference>
<dbReference type="InterPro" id="IPR027417">
    <property type="entry name" value="P-loop_NTPase"/>
</dbReference>
<dbReference type="Proteomes" id="UP000677228">
    <property type="component" value="Unassembled WGS sequence"/>
</dbReference>
<evidence type="ECO:0000313" key="4">
    <source>
        <dbReference type="EMBL" id="CAF1493771.1"/>
    </source>
</evidence>
<keyword evidence="1" id="KW-0547">Nucleotide-binding</keyword>